<dbReference type="AlphaFoldDB" id="A0A212EMX2"/>
<evidence type="ECO:0000313" key="2">
    <source>
        <dbReference type="EMBL" id="OWR42842.1"/>
    </source>
</evidence>
<evidence type="ECO:0000256" key="1">
    <source>
        <dbReference type="SAM" id="MobiDB-lite"/>
    </source>
</evidence>
<proteinExistence type="predicted"/>
<reference evidence="2 3" key="1">
    <citation type="journal article" date="2011" name="Cell">
        <title>The monarch butterfly genome yields insights into long-distance migration.</title>
        <authorList>
            <person name="Zhan S."/>
            <person name="Merlin C."/>
            <person name="Boore J.L."/>
            <person name="Reppert S.M."/>
        </authorList>
    </citation>
    <scope>NUCLEOTIDE SEQUENCE [LARGE SCALE GENOMIC DNA]</scope>
    <source>
        <strain evidence="2">F-2</strain>
    </source>
</reference>
<gene>
    <name evidence="2" type="ORF">KGM_202668</name>
</gene>
<accession>A0A212EMX2</accession>
<name>A0A212EMX2_DANPL</name>
<comment type="caution">
    <text evidence="2">The sequence shown here is derived from an EMBL/GenBank/DDBJ whole genome shotgun (WGS) entry which is preliminary data.</text>
</comment>
<dbReference type="InParanoid" id="A0A212EMX2"/>
<dbReference type="KEGG" id="dpl:KGM_202668"/>
<dbReference type="EMBL" id="AGBW02013769">
    <property type="protein sequence ID" value="OWR42842.1"/>
    <property type="molecule type" value="Genomic_DNA"/>
</dbReference>
<organism evidence="2 3">
    <name type="scientific">Danaus plexippus plexippus</name>
    <dbReference type="NCBI Taxonomy" id="278856"/>
    <lineage>
        <taxon>Eukaryota</taxon>
        <taxon>Metazoa</taxon>
        <taxon>Ecdysozoa</taxon>
        <taxon>Arthropoda</taxon>
        <taxon>Hexapoda</taxon>
        <taxon>Insecta</taxon>
        <taxon>Pterygota</taxon>
        <taxon>Neoptera</taxon>
        <taxon>Endopterygota</taxon>
        <taxon>Lepidoptera</taxon>
        <taxon>Glossata</taxon>
        <taxon>Ditrysia</taxon>
        <taxon>Papilionoidea</taxon>
        <taxon>Nymphalidae</taxon>
        <taxon>Danainae</taxon>
        <taxon>Danaini</taxon>
        <taxon>Danaina</taxon>
        <taxon>Danaus</taxon>
        <taxon>Danaus</taxon>
    </lineage>
</organism>
<dbReference type="Proteomes" id="UP000007151">
    <property type="component" value="Unassembled WGS sequence"/>
</dbReference>
<sequence length="54" mass="5795">MATRSDVVSDRLLQGRRTHANEDASPLVVCGSAPVVPRGDQRPANSGNIILHMK</sequence>
<feature type="region of interest" description="Disordered" evidence="1">
    <location>
        <begin position="1"/>
        <end position="22"/>
    </location>
</feature>
<evidence type="ECO:0000313" key="3">
    <source>
        <dbReference type="Proteomes" id="UP000007151"/>
    </source>
</evidence>
<protein>
    <submittedName>
        <fullName evidence="2">Uncharacterized protein</fullName>
    </submittedName>
</protein>
<keyword evidence="3" id="KW-1185">Reference proteome</keyword>